<dbReference type="PANTHER" id="PTHR42832">
    <property type="entry name" value="AMINO ACID AMINOTRANSFERASE"/>
    <property type="match status" value="1"/>
</dbReference>
<gene>
    <name evidence="5" type="ORF">COW36_09785</name>
</gene>
<protein>
    <recommendedName>
        <fullName evidence="4">Aminotransferase class I/classII large domain-containing protein</fullName>
    </recommendedName>
</protein>
<sequence length="384" mass="43974">MKFNPYLLEGQTYFIAALNERLNALRAQGKDIISLIMGDPIEPTYPKVPEAVIQALQATPISQYPKNRGESEYLQAVSNWAKRYYDQKFDPAKEILSCNGTKEAIFHLPLLFDWSNGQEMWIPSLSYPVYEAAARTLNIPLRHLPLTEESGFLPDLDALSAQDWEKCQIFWINSPHNPTTALASQSYYRKLLGYAEKYGFLVCSDECYNELYYTEERPASCLEIESQQWLVLRSLSKRSHMTGYRMGAMLSRNHEIIRLLGKLREPIGVGTPSFIQKGGIAAWNDDQHPRDFAESYRKKRDLLTQALEQMGCKVFGAQAGFYLWFNHPDFKTSEALIEAFIKLGLLLTPGTAFGQDGEGYVRMIYCVTDQLTEEIARRIRNFQV</sequence>
<evidence type="ECO:0000256" key="1">
    <source>
        <dbReference type="ARBA" id="ARBA00001933"/>
    </source>
</evidence>
<feature type="domain" description="Aminotransferase class I/classII large" evidence="4">
    <location>
        <begin position="31"/>
        <end position="379"/>
    </location>
</feature>
<evidence type="ECO:0000256" key="3">
    <source>
        <dbReference type="ARBA" id="ARBA00022679"/>
    </source>
</evidence>
<dbReference type="InterPro" id="IPR015424">
    <property type="entry name" value="PyrdxlP-dep_Trfase"/>
</dbReference>
<reference evidence="5 6" key="1">
    <citation type="submission" date="2017-09" db="EMBL/GenBank/DDBJ databases">
        <title>Depth-based differentiation of microbial function through sediment-hosted aquifers and enrichment of novel symbionts in the deep terrestrial subsurface.</title>
        <authorList>
            <person name="Probst A.J."/>
            <person name="Ladd B."/>
            <person name="Jarett J.K."/>
            <person name="Geller-Mcgrath D.E."/>
            <person name="Sieber C.M."/>
            <person name="Emerson J.B."/>
            <person name="Anantharaman K."/>
            <person name="Thomas B.C."/>
            <person name="Malmstrom R."/>
            <person name="Stieglmeier M."/>
            <person name="Klingl A."/>
            <person name="Woyke T."/>
            <person name="Ryan C.M."/>
            <person name="Banfield J.F."/>
        </authorList>
    </citation>
    <scope>NUCLEOTIDE SEQUENCE [LARGE SCALE GENOMIC DNA]</scope>
    <source>
        <strain evidence="5">CG17_big_fil_post_rev_8_21_14_2_50_48_46</strain>
    </source>
</reference>
<dbReference type="Gene3D" id="3.40.640.10">
    <property type="entry name" value="Type I PLP-dependent aspartate aminotransferase-like (Major domain)"/>
    <property type="match status" value="1"/>
</dbReference>
<dbReference type="Pfam" id="PF00155">
    <property type="entry name" value="Aminotran_1_2"/>
    <property type="match status" value="1"/>
</dbReference>
<dbReference type="Gene3D" id="3.90.1150.10">
    <property type="entry name" value="Aspartate Aminotransferase, domain 1"/>
    <property type="match status" value="1"/>
</dbReference>
<dbReference type="GO" id="GO:0008483">
    <property type="term" value="F:transaminase activity"/>
    <property type="evidence" value="ECO:0007669"/>
    <property type="project" value="UniProtKB-KW"/>
</dbReference>
<dbReference type="PANTHER" id="PTHR42832:SF3">
    <property type="entry name" value="L-GLUTAMINE--4-(METHYLSULFANYL)-2-OXOBUTANOATE AMINOTRANSFERASE"/>
    <property type="match status" value="1"/>
</dbReference>
<dbReference type="GO" id="GO:0030170">
    <property type="term" value="F:pyridoxal phosphate binding"/>
    <property type="evidence" value="ECO:0007669"/>
    <property type="project" value="InterPro"/>
</dbReference>
<dbReference type="InterPro" id="IPR015422">
    <property type="entry name" value="PyrdxlP-dep_Trfase_small"/>
</dbReference>
<comment type="caution">
    <text evidence="5">The sequence shown here is derived from an EMBL/GenBank/DDBJ whole genome shotgun (WGS) entry which is preliminary data.</text>
</comment>
<proteinExistence type="predicted"/>
<comment type="cofactor">
    <cofactor evidence="1">
        <name>pyridoxal 5'-phosphate</name>
        <dbReference type="ChEBI" id="CHEBI:597326"/>
    </cofactor>
</comment>
<organism evidence="5 6">
    <name type="scientific">bacterium (Candidatus Blackallbacteria) CG17_big_fil_post_rev_8_21_14_2_50_48_46</name>
    <dbReference type="NCBI Taxonomy" id="2014261"/>
    <lineage>
        <taxon>Bacteria</taxon>
        <taxon>Candidatus Blackallbacteria</taxon>
    </lineage>
</organism>
<dbReference type="InterPro" id="IPR004839">
    <property type="entry name" value="Aminotransferase_I/II_large"/>
</dbReference>
<dbReference type="CDD" id="cd00609">
    <property type="entry name" value="AAT_like"/>
    <property type="match status" value="1"/>
</dbReference>
<dbReference type="InterPro" id="IPR050881">
    <property type="entry name" value="LL-DAP_aminotransferase"/>
</dbReference>
<dbReference type="Proteomes" id="UP000231019">
    <property type="component" value="Unassembled WGS sequence"/>
</dbReference>
<evidence type="ECO:0000259" key="4">
    <source>
        <dbReference type="Pfam" id="PF00155"/>
    </source>
</evidence>
<dbReference type="SUPFAM" id="SSF53383">
    <property type="entry name" value="PLP-dependent transferases"/>
    <property type="match status" value="1"/>
</dbReference>
<evidence type="ECO:0000313" key="6">
    <source>
        <dbReference type="Proteomes" id="UP000231019"/>
    </source>
</evidence>
<dbReference type="AlphaFoldDB" id="A0A2M7G6J4"/>
<dbReference type="InterPro" id="IPR015421">
    <property type="entry name" value="PyrdxlP-dep_Trfase_major"/>
</dbReference>
<evidence type="ECO:0000256" key="2">
    <source>
        <dbReference type="ARBA" id="ARBA00022576"/>
    </source>
</evidence>
<accession>A0A2M7G6J4</accession>
<dbReference type="EMBL" id="PFFQ01000026">
    <property type="protein sequence ID" value="PIW17250.1"/>
    <property type="molecule type" value="Genomic_DNA"/>
</dbReference>
<keyword evidence="3" id="KW-0808">Transferase</keyword>
<keyword evidence="2" id="KW-0032">Aminotransferase</keyword>
<evidence type="ECO:0000313" key="5">
    <source>
        <dbReference type="EMBL" id="PIW17250.1"/>
    </source>
</evidence>
<name>A0A2M7G6J4_9BACT</name>